<keyword evidence="2 3" id="KW-0040">ANK repeat</keyword>
<dbReference type="PROSITE" id="PS50225">
    <property type="entry name" value="SOCS"/>
    <property type="match status" value="1"/>
</dbReference>
<dbReference type="InterPro" id="IPR036036">
    <property type="entry name" value="SOCS_box-like_dom_sf"/>
</dbReference>
<name>A0ABM0ML39_SACKO</name>
<proteinExistence type="predicted"/>
<feature type="domain" description="SOCS box" evidence="4">
    <location>
        <begin position="393"/>
        <end position="429"/>
    </location>
</feature>
<dbReference type="SUPFAM" id="SSF158235">
    <property type="entry name" value="SOCS box-like"/>
    <property type="match status" value="1"/>
</dbReference>
<feature type="repeat" description="ANK" evidence="3">
    <location>
        <begin position="180"/>
        <end position="215"/>
    </location>
</feature>
<dbReference type="PANTHER" id="PTHR24134:SF9">
    <property type="entry name" value="ANKYRIN REPEAT AND SOCS BOX PROTEIN 8"/>
    <property type="match status" value="1"/>
</dbReference>
<dbReference type="Gene3D" id="1.25.40.20">
    <property type="entry name" value="Ankyrin repeat-containing domain"/>
    <property type="match status" value="1"/>
</dbReference>
<evidence type="ECO:0000259" key="4">
    <source>
        <dbReference type="PROSITE" id="PS50225"/>
    </source>
</evidence>
<protein>
    <submittedName>
        <fullName evidence="6">Ankyrin repeat and SOCS box protein 4-like</fullName>
    </submittedName>
</protein>
<organism evidence="5 6">
    <name type="scientific">Saccoglossus kowalevskii</name>
    <name type="common">Acorn worm</name>
    <dbReference type="NCBI Taxonomy" id="10224"/>
    <lineage>
        <taxon>Eukaryota</taxon>
        <taxon>Metazoa</taxon>
        <taxon>Hemichordata</taxon>
        <taxon>Enteropneusta</taxon>
        <taxon>Harrimaniidae</taxon>
        <taxon>Saccoglossus</taxon>
    </lineage>
</organism>
<dbReference type="InterPro" id="IPR002110">
    <property type="entry name" value="Ankyrin_rpt"/>
</dbReference>
<evidence type="ECO:0000256" key="2">
    <source>
        <dbReference type="ARBA" id="ARBA00023043"/>
    </source>
</evidence>
<reference evidence="6" key="1">
    <citation type="submission" date="2025-08" db="UniProtKB">
        <authorList>
            <consortium name="RefSeq"/>
        </authorList>
    </citation>
    <scope>IDENTIFICATION</scope>
    <source>
        <tissue evidence="6">Testes</tissue>
    </source>
</reference>
<gene>
    <name evidence="6" type="primary">LOC102810069</name>
</gene>
<evidence type="ECO:0000256" key="1">
    <source>
        <dbReference type="ARBA" id="ARBA00022737"/>
    </source>
</evidence>
<keyword evidence="5" id="KW-1185">Reference proteome</keyword>
<accession>A0ABM0ML39</accession>
<dbReference type="RefSeq" id="XP_006820730.1">
    <property type="nucleotide sequence ID" value="XM_006820667.1"/>
</dbReference>
<dbReference type="SUPFAM" id="SSF48403">
    <property type="entry name" value="Ankyrin repeat"/>
    <property type="match status" value="1"/>
</dbReference>
<dbReference type="CDD" id="cd03716">
    <property type="entry name" value="SOCS_ASB_like"/>
    <property type="match status" value="1"/>
</dbReference>
<sequence length="438" mass="49282">MARSYKHAPNSEALMKTVVKACVYEKADVLETLLVRGKITANMNIPFTIIENLEKYFQYRRGKKLTRATPLQVSAKLGSPQCMRVLIRHGAELDIDVPYFSPMTILCRSLPKSPEFMGRFGQCITILVNAGADLHHLCANAGNFIDEYSILHLLVRNGMDPKVVEIVVSHGVRLNFPDFNGCVPLHYAATLQGRVVAPYVEALLKLGANPNKQDSNGKSPMLLFAECQDSELALARMYERSGNPSIADKNGQNALHLACKQLKLRNISFLVEKIADVNSKDLEHKTAADLLFFNINQWRAGYNESDLISCVMKLLGHGGIVSIGVVQHQLIQYLRINDQNFHLPYPLAILDMVVNIHPFINLCSVKHKLAHLNHTLPDDVRRFFERLCSWNGPRSLQHLSRCVIRKCLGRRCGEAVHRLSLPKELHAYLSLCYNPDVN</sequence>
<dbReference type="PANTHER" id="PTHR24134">
    <property type="entry name" value="ANKYRIN REPEAT-CONTAINING PROTEIN DDB_G0279043"/>
    <property type="match status" value="1"/>
</dbReference>
<evidence type="ECO:0000313" key="6">
    <source>
        <dbReference type="RefSeq" id="XP_006820730.1"/>
    </source>
</evidence>
<dbReference type="Gene3D" id="1.10.750.20">
    <property type="entry name" value="SOCS box"/>
    <property type="match status" value="1"/>
</dbReference>
<dbReference type="Pfam" id="PF12796">
    <property type="entry name" value="Ank_2"/>
    <property type="match status" value="1"/>
</dbReference>
<dbReference type="Pfam" id="PF07525">
    <property type="entry name" value="SOCS_box"/>
    <property type="match status" value="1"/>
</dbReference>
<dbReference type="PROSITE" id="PS50088">
    <property type="entry name" value="ANK_REPEAT"/>
    <property type="match status" value="3"/>
</dbReference>
<evidence type="ECO:0000256" key="3">
    <source>
        <dbReference type="PROSITE-ProRule" id="PRU00023"/>
    </source>
</evidence>
<keyword evidence="1" id="KW-0677">Repeat</keyword>
<feature type="repeat" description="ANK" evidence="3">
    <location>
        <begin position="66"/>
        <end position="98"/>
    </location>
</feature>
<evidence type="ECO:0000313" key="5">
    <source>
        <dbReference type="Proteomes" id="UP000694865"/>
    </source>
</evidence>
<dbReference type="SMART" id="SM00248">
    <property type="entry name" value="ANK"/>
    <property type="match status" value="4"/>
</dbReference>
<dbReference type="InterPro" id="IPR036770">
    <property type="entry name" value="Ankyrin_rpt-contain_sf"/>
</dbReference>
<dbReference type="Pfam" id="PF00023">
    <property type="entry name" value="Ank"/>
    <property type="match status" value="1"/>
</dbReference>
<dbReference type="GeneID" id="102810069"/>
<dbReference type="PROSITE" id="PS50297">
    <property type="entry name" value="ANK_REP_REGION"/>
    <property type="match status" value="2"/>
</dbReference>
<dbReference type="InterPro" id="IPR001496">
    <property type="entry name" value="SOCS_box"/>
</dbReference>
<feature type="repeat" description="ANK" evidence="3">
    <location>
        <begin position="250"/>
        <end position="282"/>
    </location>
</feature>
<dbReference type="Proteomes" id="UP000694865">
    <property type="component" value="Unplaced"/>
</dbReference>
<dbReference type="SMART" id="SM00969">
    <property type="entry name" value="SOCS_box"/>
    <property type="match status" value="1"/>
</dbReference>